<dbReference type="CDD" id="cd16328">
    <property type="entry name" value="RseA_N"/>
    <property type="match status" value="1"/>
</dbReference>
<dbReference type="PANTHER" id="PTHR38104">
    <property type="match status" value="1"/>
</dbReference>
<name>A0A841HG96_9GAMM</name>
<comment type="caution">
    <text evidence="3">The sequence shown here is derived from an EMBL/GenBank/DDBJ whole genome shotgun (WGS) entry which is preliminary data.</text>
</comment>
<dbReference type="RefSeq" id="WP_184329572.1">
    <property type="nucleotide sequence ID" value="NZ_JACHHZ010000001.1"/>
</dbReference>
<protein>
    <submittedName>
        <fullName evidence="3">Sigma-E factor negative regulatory protein RseA</fullName>
    </submittedName>
</protein>
<dbReference type="EMBL" id="JACHHZ010000001">
    <property type="protein sequence ID" value="MBB6091796.1"/>
    <property type="molecule type" value="Genomic_DNA"/>
</dbReference>
<dbReference type="Proteomes" id="UP000588068">
    <property type="component" value="Unassembled WGS sequence"/>
</dbReference>
<accession>A0A841HG96</accession>
<dbReference type="Gene3D" id="1.10.10.880">
    <property type="entry name" value="Anti sigma-E protein RseA, N-terminal domain"/>
    <property type="match status" value="1"/>
</dbReference>
<evidence type="ECO:0000259" key="2">
    <source>
        <dbReference type="Pfam" id="PF03872"/>
    </source>
</evidence>
<keyword evidence="4" id="KW-1185">Reference proteome</keyword>
<reference evidence="3 4" key="1">
    <citation type="submission" date="2020-08" db="EMBL/GenBank/DDBJ databases">
        <title>Genomic Encyclopedia of Type Strains, Phase IV (KMG-IV): sequencing the most valuable type-strain genomes for metagenomic binning, comparative biology and taxonomic classification.</title>
        <authorList>
            <person name="Goeker M."/>
        </authorList>
    </citation>
    <scope>NUCLEOTIDE SEQUENCE [LARGE SCALE GENOMIC DNA]</scope>
    <source>
        <strain evidence="3 4">DSM 26723</strain>
    </source>
</reference>
<dbReference type="GO" id="GO:0016989">
    <property type="term" value="F:sigma factor antagonist activity"/>
    <property type="evidence" value="ECO:0007669"/>
    <property type="project" value="InterPro"/>
</dbReference>
<evidence type="ECO:0000313" key="3">
    <source>
        <dbReference type="EMBL" id="MBB6091796.1"/>
    </source>
</evidence>
<dbReference type="InterPro" id="IPR005572">
    <property type="entry name" value="Anti-sigma_E_RseA_N"/>
</dbReference>
<organism evidence="3 4">
    <name type="scientific">Povalibacter uvarum</name>
    <dbReference type="NCBI Taxonomy" id="732238"/>
    <lineage>
        <taxon>Bacteria</taxon>
        <taxon>Pseudomonadati</taxon>
        <taxon>Pseudomonadota</taxon>
        <taxon>Gammaproteobacteria</taxon>
        <taxon>Steroidobacterales</taxon>
        <taxon>Steroidobacteraceae</taxon>
        <taxon>Povalibacter</taxon>
    </lineage>
</organism>
<feature type="domain" description="Anti sigma-E protein RseA N-terminal" evidence="2">
    <location>
        <begin position="6"/>
        <end position="81"/>
    </location>
</feature>
<feature type="region of interest" description="Disordered" evidence="1">
    <location>
        <begin position="180"/>
        <end position="216"/>
    </location>
</feature>
<feature type="compositionally biased region" description="Acidic residues" evidence="1">
    <location>
        <begin position="184"/>
        <end position="194"/>
    </location>
</feature>
<dbReference type="SUPFAM" id="SSF89069">
    <property type="entry name" value="N-terminal, cytoplasmic domain of anti-sigmaE factor RseA"/>
    <property type="match status" value="1"/>
</dbReference>
<evidence type="ECO:0000256" key="1">
    <source>
        <dbReference type="SAM" id="MobiDB-lite"/>
    </source>
</evidence>
<dbReference type="InterPro" id="IPR036147">
    <property type="entry name" value="Anti-sigma_E_RseA_N_sf"/>
</dbReference>
<evidence type="ECO:0000313" key="4">
    <source>
        <dbReference type="Proteomes" id="UP000588068"/>
    </source>
</evidence>
<gene>
    <name evidence="3" type="ORF">HNQ60_000642</name>
</gene>
<sequence>MTDPVKEQLSACLDGELPEAELGLLLKQLQRDPQLRQSMGSYSLIGEAMRGPGAVRASSGFADRIAAAIAEEPIANAPARKVTAVPRWMRPATGFAVAAGVAAVAVVSLQPATIPTQQVAGTQTIATTIETADQAIAPSYTVPTNVEGTGSAFIPAARLTNYVVAHSEYSSPLGRRTVLSGVLSEDDDDQEEESVLVTGTPQESTAPAAESAGPRR</sequence>
<dbReference type="AlphaFoldDB" id="A0A841HG96"/>
<dbReference type="Pfam" id="PF03872">
    <property type="entry name" value="RseA_N"/>
    <property type="match status" value="1"/>
</dbReference>
<proteinExistence type="predicted"/>
<dbReference type="PANTHER" id="PTHR38104:SF1">
    <property type="entry name" value="ANTI-SIGMA-E FACTOR RSEA"/>
    <property type="match status" value="1"/>
</dbReference>
<dbReference type="InterPro" id="IPR052383">
    <property type="entry name" value="Anti-sigma-E_RseA-like"/>
</dbReference>